<reference evidence="1" key="2">
    <citation type="submission" date="2020-06" db="EMBL/GenBank/DDBJ databases">
        <title>Helianthus annuus Genome sequencing and assembly Release 2.</title>
        <authorList>
            <person name="Gouzy J."/>
            <person name="Langlade N."/>
            <person name="Munos S."/>
        </authorList>
    </citation>
    <scope>NUCLEOTIDE SEQUENCE</scope>
    <source>
        <tissue evidence="1">Leaves</tissue>
    </source>
</reference>
<protein>
    <submittedName>
        <fullName evidence="1">Uncharacterized protein</fullName>
    </submittedName>
</protein>
<dbReference type="Proteomes" id="UP000215914">
    <property type="component" value="Unassembled WGS sequence"/>
</dbReference>
<organism evidence="1 2">
    <name type="scientific">Helianthus annuus</name>
    <name type="common">Common sunflower</name>
    <dbReference type="NCBI Taxonomy" id="4232"/>
    <lineage>
        <taxon>Eukaryota</taxon>
        <taxon>Viridiplantae</taxon>
        <taxon>Streptophyta</taxon>
        <taxon>Embryophyta</taxon>
        <taxon>Tracheophyta</taxon>
        <taxon>Spermatophyta</taxon>
        <taxon>Magnoliopsida</taxon>
        <taxon>eudicotyledons</taxon>
        <taxon>Gunneridae</taxon>
        <taxon>Pentapetalae</taxon>
        <taxon>asterids</taxon>
        <taxon>campanulids</taxon>
        <taxon>Asterales</taxon>
        <taxon>Asteraceae</taxon>
        <taxon>Asteroideae</taxon>
        <taxon>Heliantheae alliance</taxon>
        <taxon>Heliantheae</taxon>
        <taxon>Helianthus</taxon>
    </lineage>
</organism>
<name>A0A9K3HRE1_HELAN</name>
<proteinExistence type="predicted"/>
<reference evidence="1" key="1">
    <citation type="journal article" date="2017" name="Nature">
        <title>The sunflower genome provides insights into oil metabolism, flowering and Asterid evolution.</title>
        <authorList>
            <person name="Badouin H."/>
            <person name="Gouzy J."/>
            <person name="Grassa C.J."/>
            <person name="Murat F."/>
            <person name="Staton S.E."/>
            <person name="Cottret L."/>
            <person name="Lelandais-Briere C."/>
            <person name="Owens G.L."/>
            <person name="Carrere S."/>
            <person name="Mayjonade B."/>
            <person name="Legrand L."/>
            <person name="Gill N."/>
            <person name="Kane N.C."/>
            <person name="Bowers J.E."/>
            <person name="Hubner S."/>
            <person name="Bellec A."/>
            <person name="Berard A."/>
            <person name="Berges H."/>
            <person name="Blanchet N."/>
            <person name="Boniface M.C."/>
            <person name="Brunel D."/>
            <person name="Catrice O."/>
            <person name="Chaidir N."/>
            <person name="Claudel C."/>
            <person name="Donnadieu C."/>
            <person name="Faraut T."/>
            <person name="Fievet G."/>
            <person name="Helmstetter N."/>
            <person name="King M."/>
            <person name="Knapp S.J."/>
            <person name="Lai Z."/>
            <person name="Le Paslier M.C."/>
            <person name="Lippi Y."/>
            <person name="Lorenzon L."/>
            <person name="Mandel J.R."/>
            <person name="Marage G."/>
            <person name="Marchand G."/>
            <person name="Marquand E."/>
            <person name="Bret-Mestries E."/>
            <person name="Morien E."/>
            <person name="Nambeesan S."/>
            <person name="Nguyen T."/>
            <person name="Pegot-Espagnet P."/>
            <person name="Pouilly N."/>
            <person name="Raftis F."/>
            <person name="Sallet E."/>
            <person name="Schiex T."/>
            <person name="Thomas J."/>
            <person name="Vandecasteele C."/>
            <person name="Vares D."/>
            <person name="Vear F."/>
            <person name="Vautrin S."/>
            <person name="Crespi M."/>
            <person name="Mangin B."/>
            <person name="Burke J.M."/>
            <person name="Salse J."/>
            <person name="Munos S."/>
            <person name="Vincourt P."/>
            <person name="Rieseberg L.H."/>
            <person name="Langlade N.B."/>
        </authorList>
    </citation>
    <scope>NUCLEOTIDE SEQUENCE</scope>
    <source>
        <tissue evidence="1">Leaves</tissue>
    </source>
</reference>
<evidence type="ECO:0000313" key="1">
    <source>
        <dbReference type="EMBL" id="KAF5782920.1"/>
    </source>
</evidence>
<comment type="caution">
    <text evidence="1">The sequence shown here is derived from an EMBL/GenBank/DDBJ whole genome shotgun (WGS) entry which is preliminary data.</text>
</comment>
<evidence type="ECO:0000313" key="2">
    <source>
        <dbReference type="Proteomes" id="UP000215914"/>
    </source>
</evidence>
<gene>
    <name evidence="1" type="ORF">HanXRQr2_Chr11g0501931</name>
</gene>
<dbReference type="Gramene" id="mRNA:HanXRQr2_Chr11g0501931">
    <property type="protein sequence ID" value="CDS:HanXRQr2_Chr11g0501931.1"/>
    <property type="gene ID" value="HanXRQr2_Chr11g0501931"/>
</dbReference>
<dbReference type="AlphaFoldDB" id="A0A9K3HRE1"/>
<accession>A0A9K3HRE1</accession>
<sequence>MLLSNLNSKQPVLKHTTDASPPLHPICFNLTTNRTLGRPIRLQLNRSTE</sequence>
<dbReference type="EMBL" id="MNCJ02000326">
    <property type="protein sequence ID" value="KAF5782920.1"/>
    <property type="molecule type" value="Genomic_DNA"/>
</dbReference>
<keyword evidence="2" id="KW-1185">Reference proteome</keyword>